<proteinExistence type="predicted"/>
<dbReference type="Proteomes" id="UP000507470">
    <property type="component" value="Unassembled WGS sequence"/>
</dbReference>
<evidence type="ECO:0000256" key="2">
    <source>
        <dbReference type="SAM" id="MobiDB-lite"/>
    </source>
</evidence>
<feature type="region of interest" description="Disordered" evidence="2">
    <location>
        <begin position="1"/>
        <end position="36"/>
    </location>
</feature>
<feature type="compositionally biased region" description="Basic and acidic residues" evidence="2">
    <location>
        <begin position="1"/>
        <end position="11"/>
    </location>
</feature>
<feature type="region of interest" description="Disordered" evidence="2">
    <location>
        <begin position="118"/>
        <end position="138"/>
    </location>
</feature>
<name>A0A6J8F0G2_MYTCO</name>
<dbReference type="AlphaFoldDB" id="A0A6J8F0G2"/>
<keyword evidence="4" id="KW-1185">Reference proteome</keyword>
<organism evidence="3 4">
    <name type="scientific">Mytilus coruscus</name>
    <name type="common">Sea mussel</name>
    <dbReference type="NCBI Taxonomy" id="42192"/>
    <lineage>
        <taxon>Eukaryota</taxon>
        <taxon>Metazoa</taxon>
        <taxon>Spiralia</taxon>
        <taxon>Lophotrochozoa</taxon>
        <taxon>Mollusca</taxon>
        <taxon>Bivalvia</taxon>
        <taxon>Autobranchia</taxon>
        <taxon>Pteriomorphia</taxon>
        <taxon>Mytilida</taxon>
        <taxon>Mytiloidea</taxon>
        <taxon>Mytilidae</taxon>
        <taxon>Mytilinae</taxon>
        <taxon>Mytilus</taxon>
    </lineage>
</organism>
<evidence type="ECO:0000313" key="4">
    <source>
        <dbReference type="Proteomes" id="UP000507470"/>
    </source>
</evidence>
<sequence>MDPRIKYRSLSEIKQSSGRNRKTQASQSEPGSTEDIVDSIISDPSALEPVHDLSDGMATSYFTDIIQDNFKKTHAKGHIVDEFKDKTDLWVKSTLQQVNAASTAEEVDPTVALDQTTEADITGNPDPTIPEPDTEPNLTASFDVIRRPIEDQPDILEDFCKNNEDSNETLPTFKTEFKKCTEIIDNTTQQIKTLKLTAAETMSVAPVESVRSHNSGKSGSISSSVMARKRVNAEVQRTKLQYAEQETKLSKQKARLNELETQSKALKDREQAEVDADIALLKQQTEAAVAEVEVKVLEGAESDRRSLPLQAFRKSENDTNRKVCN</sequence>
<feature type="coiled-coil region" evidence="1">
    <location>
        <begin position="228"/>
        <end position="269"/>
    </location>
</feature>
<dbReference type="EMBL" id="CACVKT020010130">
    <property type="protein sequence ID" value="CAC5424981.1"/>
    <property type="molecule type" value="Genomic_DNA"/>
</dbReference>
<accession>A0A6J8F0G2</accession>
<evidence type="ECO:0000256" key="1">
    <source>
        <dbReference type="SAM" id="Coils"/>
    </source>
</evidence>
<gene>
    <name evidence="3" type="ORF">MCOR_56833</name>
</gene>
<feature type="compositionally biased region" description="Polar residues" evidence="2">
    <location>
        <begin position="12"/>
        <end position="31"/>
    </location>
</feature>
<protein>
    <submittedName>
        <fullName evidence="3">Uncharacterized protein</fullName>
    </submittedName>
</protein>
<keyword evidence="1" id="KW-0175">Coiled coil</keyword>
<evidence type="ECO:0000313" key="3">
    <source>
        <dbReference type="EMBL" id="CAC5424981.1"/>
    </source>
</evidence>
<reference evidence="3 4" key="1">
    <citation type="submission" date="2020-06" db="EMBL/GenBank/DDBJ databases">
        <authorList>
            <person name="Li R."/>
            <person name="Bekaert M."/>
        </authorList>
    </citation>
    <scope>NUCLEOTIDE SEQUENCE [LARGE SCALE GENOMIC DNA]</scope>
    <source>
        <strain evidence="4">wild</strain>
    </source>
</reference>